<evidence type="ECO:0000256" key="4">
    <source>
        <dbReference type="ARBA" id="ARBA00022490"/>
    </source>
</evidence>
<dbReference type="FunFam" id="3.40.50.2300:FF:000001">
    <property type="entry name" value="DNA-binding response regulator PhoB"/>
    <property type="match status" value="1"/>
</dbReference>
<dbReference type="Pfam" id="PF00486">
    <property type="entry name" value="Trans_reg_C"/>
    <property type="match status" value="1"/>
</dbReference>
<feature type="modified residue" description="4-aspartylphosphate" evidence="13">
    <location>
        <position position="52"/>
    </location>
</feature>
<evidence type="ECO:0000256" key="13">
    <source>
        <dbReference type="PROSITE-ProRule" id="PRU00169"/>
    </source>
</evidence>
<reference evidence="18 19" key="1">
    <citation type="submission" date="2019-02" db="EMBL/GenBank/DDBJ databases">
        <title>Complete Genome Sequence and Methylome Analysis of Sphaerotilus natans subsp. sulfidivorans D-507.</title>
        <authorList>
            <person name="Fomenkov A."/>
            <person name="Gridneva E."/>
            <person name="Smolyakov D."/>
            <person name="Dubinina G."/>
            <person name="Vincze T."/>
            <person name="Grabovich M."/>
            <person name="Roberts R.J."/>
        </authorList>
    </citation>
    <scope>NUCLEOTIDE SEQUENCE [LARGE SCALE GENOMIC DNA]</scope>
    <source>
        <strain evidence="18 19">D-507</strain>
    </source>
</reference>
<feature type="DNA-binding region" description="OmpR/PhoB-type" evidence="14">
    <location>
        <begin position="128"/>
        <end position="226"/>
    </location>
</feature>
<dbReference type="Gene3D" id="3.40.50.2300">
    <property type="match status" value="1"/>
</dbReference>
<keyword evidence="5 13" id="KW-0597">Phosphoprotein</keyword>
<reference evidence="17 20" key="2">
    <citation type="submission" date="2024-06" db="EMBL/GenBank/DDBJ databases">
        <title>Genomic Encyclopedia of Type Strains, Phase IV (KMG-IV): sequencing the most valuable type-strain genomes for metagenomic binning, comparative biology and taxonomic classification.</title>
        <authorList>
            <person name="Goeker M."/>
        </authorList>
    </citation>
    <scope>NUCLEOTIDE SEQUENCE [LARGE SCALE GENOMIC DNA]</scope>
    <source>
        <strain evidence="17 20">D-501</strain>
    </source>
</reference>
<protein>
    <recommendedName>
        <fullName evidence="2">Phosphate regulon transcriptional regulatory protein PhoB</fullName>
    </recommendedName>
</protein>
<evidence type="ECO:0000256" key="5">
    <source>
        <dbReference type="ARBA" id="ARBA00022553"/>
    </source>
</evidence>
<dbReference type="InterPro" id="IPR036388">
    <property type="entry name" value="WH-like_DNA-bd_sf"/>
</dbReference>
<dbReference type="RefSeq" id="WP_149503792.1">
    <property type="nucleotide sequence ID" value="NZ_CP035708.1"/>
</dbReference>
<evidence type="ECO:0000313" key="17">
    <source>
        <dbReference type="EMBL" id="MET3602535.1"/>
    </source>
</evidence>
<evidence type="ECO:0000256" key="8">
    <source>
        <dbReference type="ARBA" id="ARBA00023015"/>
    </source>
</evidence>
<evidence type="ECO:0000313" key="19">
    <source>
        <dbReference type="Proteomes" id="UP000323522"/>
    </source>
</evidence>
<evidence type="ECO:0000256" key="6">
    <source>
        <dbReference type="ARBA" id="ARBA00022592"/>
    </source>
</evidence>
<dbReference type="EMBL" id="CP035708">
    <property type="protein sequence ID" value="QEN01088.1"/>
    <property type="molecule type" value="Genomic_DNA"/>
</dbReference>
<name>A0A5C1Q0S2_9BURK</name>
<evidence type="ECO:0000313" key="20">
    <source>
        <dbReference type="Proteomes" id="UP001549111"/>
    </source>
</evidence>
<dbReference type="GO" id="GO:0032993">
    <property type="term" value="C:protein-DNA complex"/>
    <property type="evidence" value="ECO:0007669"/>
    <property type="project" value="TreeGrafter"/>
</dbReference>
<comment type="function">
    <text evidence="12">This protein is a positive regulator for the phosphate regulon. Transcription of this operon is positively regulated by PhoB and PhoR when phosphate is limited.</text>
</comment>
<dbReference type="GO" id="GO:0005829">
    <property type="term" value="C:cytosol"/>
    <property type="evidence" value="ECO:0007669"/>
    <property type="project" value="TreeGrafter"/>
</dbReference>
<keyword evidence="11" id="KW-0804">Transcription</keyword>
<dbReference type="Gene3D" id="6.10.250.690">
    <property type="match status" value="1"/>
</dbReference>
<evidence type="ECO:0000259" key="16">
    <source>
        <dbReference type="PROSITE" id="PS51755"/>
    </source>
</evidence>
<dbReference type="Proteomes" id="UP000323522">
    <property type="component" value="Chromosome"/>
</dbReference>
<proteinExistence type="predicted"/>
<dbReference type="GO" id="GO:0006355">
    <property type="term" value="P:regulation of DNA-templated transcription"/>
    <property type="evidence" value="ECO:0007669"/>
    <property type="project" value="InterPro"/>
</dbReference>
<dbReference type="PROSITE" id="PS51755">
    <property type="entry name" value="OMPR_PHOB"/>
    <property type="match status" value="1"/>
</dbReference>
<dbReference type="CDD" id="cd00383">
    <property type="entry name" value="trans_reg_C"/>
    <property type="match status" value="1"/>
</dbReference>
<dbReference type="AlphaFoldDB" id="A0A5C1Q0S2"/>
<dbReference type="InterPro" id="IPR001867">
    <property type="entry name" value="OmpR/PhoB-type_DNA-bd"/>
</dbReference>
<evidence type="ECO:0000313" key="18">
    <source>
        <dbReference type="EMBL" id="QEN01088.1"/>
    </source>
</evidence>
<dbReference type="InterPro" id="IPR001789">
    <property type="entry name" value="Sig_transdc_resp-reg_receiver"/>
</dbReference>
<keyword evidence="9 14" id="KW-0238">DNA-binding</keyword>
<dbReference type="SUPFAM" id="SSF46894">
    <property type="entry name" value="C-terminal effector domain of the bipartite response regulators"/>
    <property type="match status" value="1"/>
</dbReference>
<dbReference type="Pfam" id="PF00072">
    <property type="entry name" value="Response_reg"/>
    <property type="match status" value="1"/>
</dbReference>
<feature type="domain" description="Response regulatory" evidence="15">
    <location>
        <begin position="3"/>
        <end position="119"/>
    </location>
</feature>
<dbReference type="GO" id="GO:0000976">
    <property type="term" value="F:transcription cis-regulatory region binding"/>
    <property type="evidence" value="ECO:0007669"/>
    <property type="project" value="TreeGrafter"/>
</dbReference>
<evidence type="ECO:0000256" key="12">
    <source>
        <dbReference type="ARBA" id="ARBA00024735"/>
    </source>
</evidence>
<evidence type="ECO:0000256" key="3">
    <source>
        <dbReference type="ARBA" id="ARBA00022448"/>
    </source>
</evidence>
<keyword evidence="3" id="KW-0813">Transport</keyword>
<dbReference type="GO" id="GO:0000156">
    <property type="term" value="F:phosphorelay response regulator activity"/>
    <property type="evidence" value="ECO:0007669"/>
    <property type="project" value="InterPro"/>
</dbReference>
<comment type="subcellular location">
    <subcellularLocation>
        <location evidence="1">Cytoplasm</location>
    </subcellularLocation>
</comment>
<dbReference type="CDD" id="cd17618">
    <property type="entry name" value="REC_OmpR_PhoB"/>
    <property type="match status" value="1"/>
</dbReference>
<gene>
    <name evidence="18" type="primary">phoB</name>
    <name evidence="17" type="ORF">ABIC99_000311</name>
    <name evidence="18" type="ORF">EWH46_10110</name>
</gene>
<feature type="domain" description="OmpR/PhoB-type" evidence="16">
    <location>
        <begin position="128"/>
        <end position="226"/>
    </location>
</feature>
<evidence type="ECO:0000256" key="10">
    <source>
        <dbReference type="ARBA" id="ARBA00023159"/>
    </source>
</evidence>
<organism evidence="18 19">
    <name type="scientific">Sphaerotilus sulfidivorans</name>
    <dbReference type="NCBI Taxonomy" id="639200"/>
    <lineage>
        <taxon>Bacteria</taxon>
        <taxon>Pseudomonadati</taxon>
        <taxon>Pseudomonadota</taxon>
        <taxon>Betaproteobacteria</taxon>
        <taxon>Burkholderiales</taxon>
        <taxon>Sphaerotilaceae</taxon>
        <taxon>Sphaerotilus</taxon>
    </lineage>
</organism>
<keyword evidence="6" id="KW-0592">Phosphate transport</keyword>
<evidence type="ECO:0000256" key="11">
    <source>
        <dbReference type="ARBA" id="ARBA00023163"/>
    </source>
</evidence>
<dbReference type="InterPro" id="IPR011006">
    <property type="entry name" value="CheY-like_superfamily"/>
</dbReference>
<keyword evidence="8" id="KW-0805">Transcription regulation</keyword>
<dbReference type="Gene3D" id="1.10.10.10">
    <property type="entry name" value="Winged helix-like DNA-binding domain superfamily/Winged helix DNA-binding domain"/>
    <property type="match status" value="1"/>
</dbReference>
<dbReference type="NCBIfam" id="TIGR02154">
    <property type="entry name" value="PhoB"/>
    <property type="match status" value="1"/>
</dbReference>
<evidence type="ECO:0000256" key="14">
    <source>
        <dbReference type="PROSITE-ProRule" id="PRU01091"/>
    </source>
</evidence>
<dbReference type="EMBL" id="JBEPLS010000001">
    <property type="protein sequence ID" value="MET3602535.1"/>
    <property type="molecule type" value="Genomic_DNA"/>
</dbReference>
<evidence type="ECO:0000256" key="9">
    <source>
        <dbReference type="ARBA" id="ARBA00023125"/>
    </source>
</evidence>
<keyword evidence="4" id="KW-0963">Cytoplasm</keyword>
<keyword evidence="20" id="KW-1185">Reference proteome</keyword>
<dbReference type="SMART" id="SM00862">
    <property type="entry name" value="Trans_reg_C"/>
    <property type="match status" value="1"/>
</dbReference>
<dbReference type="OrthoDB" id="9802426at2"/>
<dbReference type="InterPro" id="IPR039420">
    <property type="entry name" value="WalR-like"/>
</dbReference>
<accession>A0A5C1Q0S2</accession>
<dbReference type="KEGG" id="snn:EWH46_10110"/>
<dbReference type="PANTHER" id="PTHR48111:SF40">
    <property type="entry name" value="PHOSPHATE REGULON TRANSCRIPTIONAL REGULATORY PROTEIN PHOB"/>
    <property type="match status" value="1"/>
</dbReference>
<dbReference type="InterPro" id="IPR016032">
    <property type="entry name" value="Sig_transdc_resp-reg_C-effctor"/>
</dbReference>
<dbReference type="Proteomes" id="UP001549111">
    <property type="component" value="Unassembled WGS sequence"/>
</dbReference>
<dbReference type="GO" id="GO:0006817">
    <property type="term" value="P:phosphate ion transport"/>
    <property type="evidence" value="ECO:0007669"/>
    <property type="project" value="UniProtKB-KW"/>
</dbReference>
<dbReference type="InterPro" id="IPR011879">
    <property type="entry name" value="Sig_transdc_resp-reg_PhoB"/>
</dbReference>
<sequence length="237" mass="26308">MGRILVVEDEAAIAELLSMNLRFEGHEVRIAATSDEAVQAVRDSLPDLVVLDWMLPGEPGVALARRWRADARTRDLPIIMLTARSDERDLVQGLDAGADDYLAKPFSTTELMARIRSVLRRRLPEALESAVEIGVLRLDPVTRRVRAGQTEVALGPTEFRLLRFLMTYPERVHGRPQLLDRVWGDHVFIEERTVDVHIKRLRAALQPVGCADMIETVRGAGYRLTSSVPGTAGGLAA</sequence>
<evidence type="ECO:0000256" key="2">
    <source>
        <dbReference type="ARBA" id="ARBA00013332"/>
    </source>
</evidence>
<evidence type="ECO:0000256" key="1">
    <source>
        <dbReference type="ARBA" id="ARBA00004496"/>
    </source>
</evidence>
<dbReference type="SUPFAM" id="SSF52172">
    <property type="entry name" value="CheY-like"/>
    <property type="match status" value="1"/>
</dbReference>
<evidence type="ECO:0000259" key="15">
    <source>
        <dbReference type="PROSITE" id="PS50110"/>
    </source>
</evidence>
<evidence type="ECO:0000256" key="7">
    <source>
        <dbReference type="ARBA" id="ARBA00023012"/>
    </source>
</evidence>
<keyword evidence="10" id="KW-0010">Activator</keyword>
<dbReference type="PANTHER" id="PTHR48111">
    <property type="entry name" value="REGULATOR OF RPOS"/>
    <property type="match status" value="1"/>
</dbReference>
<dbReference type="SMART" id="SM00448">
    <property type="entry name" value="REC"/>
    <property type="match status" value="1"/>
</dbReference>
<keyword evidence="7" id="KW-0902">Two-component regulatory system</keyword>
<dbReference type="PROSITE" id="PS50110">
    <property type="entry name" value="RESPONSE_REGULATORY"/>
    <property type="match status" value="1"/>
</dbReference>